<dbReference type="EMBL" id="QOCU01000002">
    <property type="protein sequence ID" value="RHW52868.1"/>
    <property type="molecule type" value="Genomic_DNA"/>
</dbReference>
<dbReference type="Proteomes" id="UP000283380">
    <property type="component" value="Unassembled WGS sequence"/>
</dbReference>
<reference evidence="10" key="1">
    <citation type="submission" date="2016-10" db="EMBL/GenBank/DDBJ databases">
        <authorList>
            <person name="Varghese N."/>
            <person name="Submissions S."/>
        </authorList>
    </citation>
    <scope>NUCLEOTIDE SEQUENCE [LARGE SCALE GENOMIC DNA]</scope>
    <source>
        <strain evidence="10">R-53102</strain>
    </source>
</reference>
<protein>
    <submittedName>
        <fullName evidence="8">Addiction module toxin, HicA family</fullName>
    </submittedName>
    <submittedName>
        <fullName evidence="9">Predicted RNA binding protein YcfA, dsRBD-like fold, HicA-like mRNA interferase family</fullName>
    </submittedName>
</protein>
<evidence type="ECO:0000256" key="6">
    <source>
        <dbReference type="ARBA" id="ARBA00022884"/>
    </source>
</evidence>
<dbReference type="GO" id="GO:0003729">
    <property type="term" value="F:mRNA binding"/>
    <property type="evidence" value="ECO:0007669"/>
    <property type="project" value="InterPro"/>
</dbReference>
<sequence>MTEHSAKEIINLIKKKGYEEHHTTGDHHIYKNKSGKMISIPYTHLKDSISIGTYKSIVRMLDSK</sequence>
<evidence type="ECO:0000313" key="9">
    <source>
        <dbReference type="EMBL" id="SFD31161.1"/>
    </source>
</evidence>
<keyword evidence="5" id="KW-0378">Hydrolase</keyword>
<dbReference type="Proteomes" id="UP000199599">
    <property type="component" value="Unassembled WGS sequence"/>
</dbReference>
<keyword evidence="7" id="KW-0346">Stress response</keyword>
<evidence type="ECO:0000256" key="2">
    <source>
        <dbReference type="ARBA" id="ARBA00022649"/>
    </source>
</evidence>
<evidence type="ECO:0000256" key="5">
    <source>
        <dbReference type="ARBA" id="ARBA00022801"/>
    </source>
</evidence>
<evidence type="ECO:0000256" key="4">
    <source>
        <dbReference type="ARBA" id="ARBA00022759"/>
    </source>
</evidence>
<reference evidence="9" key="2">
    <citation type="submission" date="2016-10" db="EMBL/GenBank/DDBJ databases">
        <authorList>
            <person name="de Groot N.N."/>
        </authorList>
    </citation>
    <scope>NUCLEOTIDE SEQUENCE [LARGE SCALE GENOMIC DNA]</scope>
    <source>
        <strain evidence="9">R-53102</strain>
    </source>
</reference>
<keyword evidence="2" id="KW-1277">Toxin-antitoxin system</keyword>
<evidence type="ECO:0000313" key="11">
    <source>
        <dbReference type="Proteomes" id="UP000283380"/>
    </source>
</evidence>
<dbReference type="STRING" id="1505723.SAMN04487792_0268"/>
<dbReference type="RefSeq" id="WP_090092124.1">
    <property type="nucleotide sequence ID" value="NZ_CBCRVU010000001.1"/>
</dbReference>
<dbReference type="AlphaFoldDB" id="A0A1I1R9Y4"/>
<evidence type="ECO:0000313" key="8">
    <source>
        <dbReference type="EMBL" id="RHW52868.1"/>
    </source>
</evidence>
<keyword evidence="3" id="KW-0540">Nuclease</keyword>
<dbReference type="EMBL" id="FOMN01000001">
    <property type="protein sequence ID" value="SFD31161.1"/>
    <property type="molecule type" value="Genomic_DNA"/>
</dbReference>
<name>A0A1I1R9Y4_9LACO</name>
<dbReference type="Gene3D" id="3.30.920.30">
    <property type="entry name" value="Hypothetical protein"/>
    <property type="match status" value="1"/>
</dbReference>
<evidence type="ECO:0000256" key="1">
    <source>
        <dbReference type="ARBA" id="ARBA00006620"/>
    </source>
</evidence>
<keyword evidence="4" id="KW-0255">Endonuclease</keyword>
<proteinExistence type="inferred from homology"/>
<keyword evidence="6" id="KW-0694">RNA-binding</keyword>
<reference evidence="8 11" key="3">
    <citation type="submission" date="2018-07" db="EMBL/GenBank/DDBJ databases">
        <title>Genome sequences of six Lactobacillus spp. isolated from bumble bee guts.</title>
        <authorList>
            <person name="Motta E.V.S."/>
            <person name="Moran N.A."/>
        </authorList>
    </citation>
    <scope>NUCLEOTIDE SEQUENCE [LARGE SCALE GENOMIC DNA]</scope>
    <source>
        <strain evidence="8 11">BI-4G</strain>
    </source>
</reference>
<accession>A0A1I1R9Y4</accession>
<evidence type="ECO:0000313" key="10">
    <source>
        <dbReference type="Proteomes" id="UP000199599"/>
    </source>
</evidence>
<dbReference type="SUPFAM" id="SSF54786">
    <property type="entry name" value="YcfA/nrd intein domain"/>
    <property type="match status" value="1"/>
</dbReference>
<comment type="similarity">
    <text evidence="1">Belongs to the HicA mRNA interferase family.</text>
</comment>
<dbReference type="GO" id="GO:0004519">
    <property type="term" value="F:endonuclease activity"/>
    <property type="evidence" value="ECO:0007669"/>
    <property type="project" value="UniProtKB-KW"/>
</dbReference>
<dbReference type="InterPro" id="IPR012933">
    <property type="entry name" value="HicA_mRNA_interferase"/>
</dbReference>
<evidence type="ECO:0000256" key="3">
    <source>
        <dbReference type="ARBA" id="ARBA00022722"/>
    </source>
</evidence>
<evidence type="ECO:0000256" key="7">
    <source>
        <dbReference type="ARBA" id="ARBA00023016"/>
    </source>
</evidence>
<dbReference type="Pfam" id="PF07927">
    <property type="entry name" value="HicA_toxin"/>
    <property type="match status" value="1"/>
</dbReference>
<gene>
    <name evidence="8" type="ORF">DS834_03000</name>
    <name evidence="9" type="ORF">SAMN04487792_0268</name>
</gene>
<organism evidence="9 10">
    <name type="scientific">Lactobacillus bombicola</name>
    <dbReference type="NCBI Taxonomy" id="1505723"/>
    <lineage>
        <taxon>Bacteria</taxon>
        <taxon>Bacillati</taxon>
        <taxon>Bacillota</taxon>
        <taxon>Bacilli</taxon>
        <taxon>Lactobacillales</taxon>
        <taxon>Lactobacillaceae</taxon>
        <taxon>Lactobacillus</taxon>
    </lineage>
</organism>
<dbReference type="GO" id="GO:0016787">
    <property type="term" value="F:hydrolase activity"/>
    <property type="evidence" value="ECO:0007669"/>
    <property type="project" value="UniProtKB-KW"/>
</dbReference>
<keyword evidence="11" id="KW-1185">Reference proteome</keyword>
<dbReference type="InterPro" id="IPR038570">
    <property type="entry name" value="HicA_sf"/>
</dbReference>